<comment type="caution">
    <text evidence="1">The sequence shown here is derived from an EMBL/GenBank/DDBJ whole genome shotgun (WGS) entry which is preliminary data.</text>
</comment>
<protein>
    <recommendedName>
        <fullName evidence="2">Reverse transcriptase domain-containing protein</fullName>
    </recommendedName>
</protein>
<proteinExistence type="predicted"/>
<dbReference type="AlphaFoldDB" id="A0A699HPJ2"/>
<evidence type="ECO:0008006" key="2">
    <source>
        <dbReference type="Google" id="ProtNLM"/>
    </source>
</evidence>
<reference evidence="1" key="1">
    <citation type="journal article" date="2019" name="Sci. Rep.">
        <title>Draft genome of Tanacetum cinerariifolium, the natural source of mosquito coil.</title>
        <authorList>
            <person name="Yamashiro T."/>
            <person name="Shiraishi A."/>
            <person name="Satake H."/>
            <person name="Nakayama K."/>
        </authorList>
    </citation>
    <scope>NUCLEOTIDE SEQUENCE</scope>
</reference>
<evidence type="ECO:0000313" key="1">
    <source>
        <dbReference type="EMBL" id="GEY63343.1"/>
    </source>
</evidence>
<accession>A0A699HPJ2</accession>
<organism evidence="1">
    <name type="scientific">Tanacetum cinerariifolium</name>
    <name type="common">Dalmatian daisy</name>
    <name type="synonym">Chrysanthemum cinerariifolium</name>
    <dbReference type="NCBI Taxonomy" id="118510"/>
    <lineage>
        <taxon>Eukaryota</taxon>
        <taxon>Viridiplantae</taxon>
        <taxon>Streptophyta</taxon>
        <taxon>Embryophyta</taxon>
        <taxon>Tracheophyta</taxon>
        <taxon>Spermatophyta</taxon>
        <taxon>Magnoliopsida</taxon>
        <taxon>eudicotyledons</taxon>
        <taxon>Gunneridae</taxon>
        <taxon>Pentapetalae</taxon>
        <taxon>asterids</taxon>
        <taxon>campanulids</taxon>
        <taxon>Asterales</taxon>
        <taxon>Asteraceae</taxon>
        <taxon>Asteroideae</taxon>
        <taxon>Anthemideae</taxon>
        <taxon>Anthemidinae</taxon>
        <taxon>Tanacetum</taxon>
    </lineage>
</organism>
<dbReference type="EMBL" id="BKCJ010195418">
    <property type="protein sequence ID" value="GEY63343.1"/>
    <property type="molecule type" value="Genomic_DNA"/>
</dbReference>
<feature type="non-terminal residue" evidence="1">
    <location>
        <position position="1"/>
    </location>
</feature>
<name>A0A699HPJ2_TANCI</name>
<sequence>DCYYSQTKKISTFSNPLFDDSTSSDDESIHAEVIHEMSFKTYSKPLFDLDEEIISNDFNPIHNEDLDSTPKNDRFDTKSYLLESLLNCDTLMASSLKIDSLLDEFASKLIFLKLIPLGIDEVDCDPEEDIHLVERFLYDNSSPRPPKEFFSENFNADIESFSHSHIPVEDSNSFTEEIDLSFNPDNPMSPGMKEDDYDSERDILILEELLDNYSLSLPVIESYHFDIPSFSQPPAKPPDGNTGILNIKMMGDIFEQKYFRKLKDSYQMILSSKSSFPHIQLGIHLLHLAGSQPMLKSSYKAEGGVIISIPPLVGGVADAVVEIKGTGITEEIDLSFTPDDPMSPGIEDDDDDSERDILILEELLDNYSLSLLKMSHFVLICLRSLVLLQNHQMEKSPDLLSHWSLKAFQPSAKCLMMIHGKNIPMLDVPLFHFYPLDQFKYGGIGSSSAT</sequence>
<gene>
    <name evidence="1" type="ORF">Tci_435317</name>
</gene>